<feature type="domain" description="PHB de-polymerase C-terminal" evidence="1">
    <location>
        <begin position="201"/>
        <end position="402"/>
    </location>
</feature>
<dbReference type="STRING" id="667676.SAMN05192539_105043"/>
<dbReference type="PIRSF" id="PIRSF020818">
    <property type="entry name" value="PHB_depoly_PhaZ"/>
    <property type="match status" value="1"/>
</dbReference>
<dbReference type="Gene3D" id="3.40.50.1820">
    <property type="entry name" value="alpha/beta hydrolase"/>
    <property type="match status" value="1"/>
</dbReference>
<dbReference type="InterPro" id="IPR010915">
    <property type="entry name" value="PHB_depoly_PhaZ"/>
</dbReference>
<dbReference type="SUPFAM" id="SSF53474">
    <property type="entry name" value="alpha/beta-Hydrolases"/>
    <property type="match status" value="1"/>
</dbReference>
<sequence length="419" mass="47054">MLYAWREWQSMMWAPALPWLQATAELLAKVDHITHAAPCRQVAAGCDLLVRLFRHYDKPQFGLTYTDMAGQRVAVRESVVLEKAFCRLVRFERATDCRHPVVLLVAPLSGHHATLLRDTVRAMLPDFDVYITDWLDARHVPVARGTFHLHDYVAYVQEFIDYLGPEVHVVAVCQSTVPVLGAIALSAAGHGCTPASVTLMGGPVDARRSPTVVNRLAVSKPLDWFARTLINTVPRLHAGAGREVYPGFRQHMAFMSMNPDRHLKAHADYYRAVSTGNTEAARKHRTFYDEYNAVLDMAAEYYLETVRVVFQDFALARGTWTVNGERVCPEAIRDTVLITVEGENDDICGQGQTHAAHDLCTAIDPSNRYCLTVAECGHYGIFSGSRWRTHIYPRIRDIIRRFDNAHPEATASETVALNL</sequence>
<dbReference type="InterPro" id="IPR009656">
    <property type="entry name" value="PHB_depo_C"/>
</dbReference>
<dbReference type="AlphaFoldDB" id="A0A1H7EK70"/>
<dbReference type="NCBIfam" id="TIGR01849">
    <property type="entry name" value="PHB_depoly_PhaZ"/>
    <property type="match status" value="1"/>
</dbReference>
<keyword evidence="3" id="KW-1185">Reference proteome</keyword>
<protein>
    <submittedName>
        <fullName evidence="2">Poly(3-hydroxybutyrate) depolymerase</fullName>
    </submittedName>
</protein>
<dbReference type="PANTHER" id="PTHR36837">
    <property type="entry name" value="POLY(3-HYDROXYALKANOATE) POLYMERASE SUBUNIT PHAC"/>
    <property type="match status" value="1"/>
</dbReference>
<dbReference type="Proteomes" id="UP000198866">
    <property type="component" value="Unassembled WGS sequence"/>
</dbReference>
<dbReference type="OrthoDB" id="9800634at2"/>
<dbReference type="InterPro" id="IPR029058">
    <property type="entry name" value="AB_hydrolase_fold"/>
</dbReference>
<dbReference type="PANTHER" id="PTHR36837:SF4">
    <property type="entry name" value="BLR0908 PROTEIN"/>
    <property type="match status" value="1"/>
</dbReference>
<dbReference type="InterPro" id="IPR051321">
    <property type="entry name" value="PHA/PHB_synthase"/>
</dbReference>
<evidence type="ECO:0000313" key="2">
    <source>
        <dbReference type="EMBL" id="SEK11085.1"/>
    </source>
</evidence>
<proteinExistence type="predicted"/>
<evidence type="ECO:0000259" key="1">
    <source>
        <dbReference type="Pfam" id="PF06850"/>
    </source>
</evidence>
<dbReference type="EMBL" id="FNYE01000050">
    <property type="protein sequence ID" value="SEK11085.1"/>
    <property type="molecule type" value="Genomic_DNA"/>
</dbReference>
<reference evidence="3" key="1">
    <citation type="submission" date="2016-10" db="EMBL/GenBank/DDBJ databases">
        <authorList>
            <person name="Varghese N."/>
            <person name="Submissions S."/>
        </authorList>
    </citation>
    <scope>NUCLEOTIDE SEQUENCE [LARGE SCALE GENOMIC DNA]</scope>
    <source>
        <strain evidence="3">LMG 26031</strain>
    </source>
</reference>
<accession>A0A1H7EK70</accession>
<gene>
    <name evidence="2" type="ORF">SAMN05192539_105043</name>
</gene>
<dbReference type="Pfam" id="PF06850">
    <property type="entry name" value="PHB_depo_C"/>
    <property type="match status" value="1"/>
</dbReference>
<evidence type="ECO:0000313" key="3">
    <source>
        <dbReference type="Proteomes" id="UP000198866"/>
    </source>
</evidence>
<organism evidence="2 3">
    <name type="scientific">Paraburkholderia diazotrophica</name>
    <dbReference type="NCBI Taxonomy" id="667676"/>
    <lineage>
        <taxon>Bacteria</taxon>
        <taxon>Pseudomonadati</taxon>
        <taxon>Pseudomonadota</taxon>
        <taxon>Betaproteobacteria</taxon>
        <taxon>Burkholderiales</taxon>
        <taxon>Burkholderiaceae</taxon>
        <taxon>Paraburkholderia</taxon>
    </lineage>
</organism>
<name>A0A1H7EK70_9BURK</name>